<sequence>MPSMMIEPWSGLSRPMRVLRNTDLPVPEGPSITQISPAGTVRVTSPQMSCLPKDLLRCSTLISTPMYVYSFVLLLPALPPS</sequence>
<name>A0A6J6VCT9_9ZZZZ</name>
<proteinExistence type="predicted"/>
<protein>
    <submittedName>
        <fullName evidence="1">Unannotated protein</fullName>
    </submittedName>
</protein>
<dbReference type="AlphaFoldDB" id="A0A6J6VCT9"/>
<gene>
    <name evidence="1" type="ORF">UFOPK2761_03248</name>
</gene>
<dbReference type="EMBL" id="CAEZYQ010000042">
    <property type="protein sequence ID" value="CAB4768595.1"/>
    <property type="molecule type" value="Genomic_DNA"/>
</dbReference>
<organism evidence="1">
    <name type="scientific">freshwater metagenome</name>
    <dbReference type="NCBI Taxonomy" id="449393"/>
    <lineage>
        <taxon>unclassified sequences</taxon>
        <taxon>metagenomes</taxon>
        <taxon>ecological metagenomes</taxon>
    </lineage>
</organism>
<reference evidence="1" key="1">
    <citation type="submission" date="2020-05" db="EMBL/GenBank/DDBJ databases">
        <authorList>
            <person name="Chiriac C."/>
            <person name="Salcher M."/>
            <person name="Ghai R."/>
            <person name="Kavagutti S V."/>
        </authorList>
    </citation>
    <scope>NUCLEOTIDE SEQUENCE</scope>
</reference>
<accession>A0A6J6VCT9</accession>
<evidence type="ECO:0000313" key="1">
    <source>
        <dbReference type="EMBL" id="CAB4768595.1"/>
    </source>
</evidence>